<dbReference type="Gene3D" id="3.30.1370.160">
    <property type="match status" value="1"/>
</dbReference>
<dbReference type="SUPFAM" id="SSF55174">
    <property type="entry name" value="Alpha-L RNA-binding motif"/>
    <property type="match status" value="1"/>
</dbReference>
<dbReference type="PROSITE" id="PS50889">
    <property type="entry name" value="S4"/>
    <property type="match status" value="1"/>
</dbReference>
<dbReference type="Gene3D" id="3.30.70.330">
    <property type="match status" value="1"/>
</dbReference>
<dbReference type="EMBL" id="BOVJ01000081">
    <property type="protein sequence ID" value="GIQ64155.1"/>
    <property type="molecule type" value="Genomic_DNA"/>
</dbReference>
<gene>
    <name evidence="3" type="ORF">PACILC2_27230</name>
</gene>
<dbReference type="InterPro" id="IPR048443">
    <property type="entry name" value="RqcP2_N"/>
</dbReference>
<dbReference type="PANTHER" id="PTHR13633">
    <property type="entry name" value="MITOCHONDRIAL TRANSCRIPTION RESCUE FACTOR 1"/>
    <property type="match status" value="1"/>
</dbReference>
<evidence type="ECO:0000256" key="1">
    <source>
        <dbReference type="PROSITE-ProRule" id="PRU00182"/>
    </source>
</evidence>
<dbReference type="Pfam" id="PF21278">
    <property type="entry name" value="YlmH_1st"/>
    <property type="match status" value="1"/>
</dbReference>
<dbReference type="RefSeq" id="WP_213529005.1">
    <property type="nucleotide sequence ID" value="NZ_BOVJ01000081.1"/>
</dbReference>
<organism evidence="3 4">
    <name type="scientific">Paenibacillus cisolokensis</name>
    <dbReference type="NCBI Taxonomy" id="1658519"/>
    <lineage>
        <taxon>Bacteria</taxon>
        <taxon>Bacillati</taxon>
        <taxon>Bacillota</taxon>
        <taxon>Bacilli</taxon>
        <taxon>Bacillales</taxon>
        <taxon>Paenibacillaceae</taxon>
        <taxon>Paenibacillus</taxon>
    </lineage>
</organism>
<proteinExistence type="predicted"/>
<dbReference type="Proteomes" id="UP000680304">
    <property type="component" value="Unassembled WGS sequence"/>
</dbReference>
<feature type="domain" description="RNA-binding S4" evidence="2">
    <location>
        <begin position="188"/>
        <end position="248"/>
    </location>
</feature>
<dbReference type="Pfam" id="PF17774">
    <property type="entry name" value="YlmH_RBD"/>
    <property type="match status" value="1"/>
</dbReference>
<evidence type="ECO:0000259" key="2">
    <source>
        <dbReference type="SMART" id="SM00363"/>
    </source>
</evidence>
<dbReference type="InterPro" id="IPR002942">
    <property type="entry name" value="S4_RNA-bd"/>
</dbReference>
<dbReference type="Gene3D" id="3.10.290.10">
    <property type="entry name" value="RNA-binding S4 domain"/>
    <property type="match status" value="1"/>
</dbReference>
<evidence type="ECO:0000313" key="4">
    <source>
        <dbReference type="Proteomes" id="UP000680304"/>
    </source>
</evidence>
<dbReference type="PANTHER" id="PTHR13633:SF3">
    <property type="entry name" value="MITOCHONDRIAL TRANSCRIPTION RESCUE FACTOR 1"/>
    <property type="match status" value="1"/>
</dbReference>
<protein>
    <submittedName>
        <fullName evidence="3">RNA-binding protein S4</fullName>
    </submittedName>
</protein>
<dbReference type="SMART" id="SM00363">
    <property type="entry name" value="S4"/>
    <property type="match status" value="1"/>
</dbReference>
<dbReference type="InterPro" id="IPR036986">
    <property type="entry name" value="S4_RNA-bd_sf"/>
</dbReference>
<dbReference type="InterPro" id="IPR012677">
    <property type="entry name" value="Nucleotide-bd_a/b_plait_sf"/>
</dbReference>
<keyword evidence="4" id="KW-1185">Reference proteome</keyword>
<evidence type="ECO:0000313" key="3">
    <source>
        <dbReference type="EMBL" id="GIQ64155.1"/>
    </source>
</evidence>
<dbReference type="CDD" id="cd00165">
    <property type="entry name" value="S4"/>
    <property type="match status" value="1"/>
</dbReference>
<accession>A0ABQ4N7E7</accession>
<name>A0ABQ4N7E7_9BACL</name>
<dbReference type="InterPro" id="IPR040591">
    <property type="entry name" value="RqcP2_RBD"/>
</dbReference>
<reference evidence="3 4" key="1">
    <citation type="submission" date="2021-04" db="EMBL/GenBank/DDBJ databases">
        <title>Draft genome sequence of Paenibacillus cisolokensis, LC2-13A.</title>
        <authorList>
            <person name="Uke A."/>
            <person name="Chhe C."/>
            <person name="Baramee S."/>
            <person name="Kosugi A."/>
        </authorList>
    </citation>
    <scope>NUCLEOTIDE SEQUENCE [LARGE SCALE GENOMIC DNA]</scope>
    <source>
        <strain evidence="3 4">LC2-13A</strain>
    </source>
</reference>
<sequence>MANKEIYEHFHPDERPFVDRATEWVERSAERHEVRRTDFLDPRQLYILETIANRNPDVRLRMDGGYPEAERKRALIAPDYRSLEDEPAGIVVLSVSAGGTGGTATAELDHGDYLGALLGLGVKRDRIGDIHVREDGSHCLVAEEIADYLNIHLRQVHRVHVTTEILPLDALVPVVPKLEELALTVASMRLDGIASDVFRVSRSKITDPIKVGRCRVNWKTEEEPSKPLKAGDVVSFKGLGRFKVLDVEGVTKKGRIRVRIGRFV</sequence>
<comment type="caution">
    <text evidence="3">The sequence shown here is derived from an EMBL/GenBank/DDBJ whole genome shotgun (WGS) entry which is preliminary data.</text>
</comment>
<keyword evidence="1" id="KW-0694">RNA-binding</keyword>